<dbReference type="NCBIfam" id="TIGR01297">
    <property type="entry name" value="CDF"/>
    <property type="match status" value="1"/>
</dbReference>
<keyword evidence="4 7" id="KW-1133">Transmembrane helix</keyword>
<feature type="transmembrane region" description="Helical" evidence="7">
    <location>
        <begin position="57"/>
        <end position="76"/>
    </location>
</feature>
<keyword evidence="3 7" id="KW-0812">Transmembrane</keyword>
<keyword evidence="6 7" id="KW-0472">Membrane</keyword>
<dbReference type="Proteomes" id="UP000577362">
    <property type="component" value="Unassembled WGS sequence"/>
</dbReference>
<dbReference type="InterPro" id="IPR045316">
    <property type="entry name" value="Msc2-like"/>
</dbReference>
<proteinExistence type="predicted"/>
<comment type="caution">
    <text evidence="9">The sequence shown here is derived from an EMBL/GenBank/DDBJ whole genome shotgun (WGS) entry which is preliminary data.</text>
</comment>
<evidence type="ECO:0000256" key="3">
    <source>
        <dbReference type="ARBA" id="ARBA00022692"/>
    </source>
</evidence>
<dbReference type="Gene3D" id="1.20.1510.10">
    <property type="entry name" value="Cation efflux protein transmembrane domain"/>
    <property type="match status" value="1"/>
</dbReference>
<evidence type="ECO:0000256" key="6">
    <source>
        <dbReference type="ARBA" id="ARBA00023136"/>
    </source>
</evidence>
<dbReference type="NCBIfam" id="NF033827">
    <property type="entry name" value="CDF_efflux_DmeF"/>
    <property type="match status" value="1"/>
</dbReference>
<keyword evidence="5" id="KW-0406">Ion transport</keyword>
<reference evidence="9 10" key="1">
    <citation type="submission" date="2020-08" db="EMBL/GenBank/DDBJ databases">
        <title>Genomic Encyclopedia of Type Strains, Phase IV (KMG-IV): sequencing the most valuable type-strain genomes for metagenomic binning, comparative biology and taxonomic classification.</title>
        <authorList>
            <person name="Goeker M."/>
        </authorList>
    </citation>
    <scope>NUCLEOTIDE SEQUENCE [LARGE SCALE GENOMIC DNA]</scope>
    <source>
        <strain evidence="9 10">DSM 103737</strain>
    </source>
</reference>
<dbReference type="GO" id="GO:0016020">
    <property type="term" value="C:membrane"/>
    <property type="evidence" value="ECO:0007669"/>
    <property type="project" value="UniProtKB-SubCell"/>
</dbReference>
<evidence type="ECO:0000256" key="5">
    <source>
        <dbReference type="ARBA" id="ARBA00023065"/>
    </source>
</evidence>
<feature type="transmembrane region" description="Helical" evidence="7">
    <location>
        <begin position="27"/>
        <end position="51"/>
    </location>
</feature>
<keyword evidence="2" id="KW-0813">Transport</keyword>
<dbReference type="InterPro" id="IPR002524">
    <property type="entry name" value="Cation_efflux"/>
</dbReference>
<evidence type="ECO:0000256" key="2">
    <source>
        <dbReference type="ARBA" id="ARBA00022448"/>
    </source>
</evidence>
<evidence type="ECO:0000313" key="9">
    <source>
        <dbReference type="EMBL" id="MBB4015051.1"/>
    </source>
</evidence>
<dbReference type="InterPro" id="IPR058533">
    <property type="entry name" value="Cation_efflux_TM"/>
</dbReference>
<gene>
    <name evidence="9" type="ORF">GGR16_000057</name>
</gene>
<feature type="transmembrane region" description="Helical" evidence="7">
    <location>
        <begin position="210"/>
        <end position="230"/>
    </location>
</feature>
<protein>
    <submittedName>
        <fullName evidence="9">Cation diffusion facilitator family transporter</fullName>
    </submittedName>
</protein>
<dbReference type="RefSeq" id="WP_183315351.1">
    <property type="nucleotide sequence ID" value="NZ_JACIEN010000001.1"/>
</dbReference>
<feature type="transmembrane region" description="Helical" evidence="7">
    <location>
        <begin position="96"/>
        <end position="114"/>
    </location>
</feature>
<dbReference type="PANTHER" id="PTHR45755">
    <property type="match status" value="1"/>
</dbReference>
<dbReference type="EMBL" id="JACIEN010000001">
    <property type="protein sequence ID" value="MBB4015051.1"/>
    <property type="molecule type" value="Genomic_DNA"/>
</dbReference>
<evidence type="ECO:0000256" key="4">
    <source>
        <dbReference type="ARBA" id="ARBA00022989"/>
    </source>
</evidence>
<dbReference type="GO" id="GO:0005385">
    <property type="term" value="F:zinc ion transmembrane transporter activity"/>
    <property type="evidence" value="ECO:0007669"/>
    <property type="project" value="InterPro"/>
</dbReference>
<evidence type="ECO:0000313" key="10">
    <source>
        <dbReference type="Proteomes" id="UP000577362"/>
    </source>
</evidence>
<comment type="subcellular location">
    <subcellularLocation>
        <location evidence="1">Membrane</location>
        <topology evidence="1">Multi-pass membrane protein</topology>
    </subcellularLocation>
</comment>
<dbReference type="SUPFAM" id="SSF161111">
    <property type="entry name" value="Cation efflux protein transmembrane domain-like"/>
    <property type="match status" value="1"/>
</dbReference>
<feature type="domain" description="Cation efflux protein transmembrane" evidence="8">
    <location>
        <begin position="27"/>
        <end position="241"/>
    </location>
</feature>
<feature type="transmembrane region" description="Helical" evidence="7">
    <location>
        <begin position="184"/>
        <end position="204"/>
    </location>
</feature>
<dbReference type="Pfam" id="PF01545">
    <property type="entry name" value="Cation_efflux"/>
    <property type="match status" value="1"/>
</dbReference>
<dbReference type="PANTHER" id="PTHR45755:SF4">
    <property type="entry name" value="ZINC TRANSPORTER 7"/>
    <property type="match status" value="1"/>
</dbReference>
<dbReference type="GO" id="GO:0006882">
    <property type="term" value="P:intracellular zinc ion homeostasis"/>
    <property type="evidence" value="ECO:0007669"/>
    <property type="project" value="InterPro"/>
</dbReference>
<feature type="transmembrane region" description="Helical" evidence="7">
    <location>
        <begin position="126"/>
        <end position="149"/>
    </location>
</feature>
<evidence type="ECO:0000256" key="1">
    <source>
        <dbReference type="ARBA" id="ARBA00004141"/>
    </source>
</evidence>
<organism evidence="9 10">
    <name type="scientific">Chelatococcus caeni</name>
    <dbReference type="NCBI Taxonomy" id="1348468"/>
    <lineage>
        <taxon>Bacteria</taxon>
        <taxon>Pseudomonadati</taxon>
        <taxon>Pseudomonadota</taxon>
        <taxon>Alphaproteobacteria</taxon>
        <taxon>Hyphomicrobiales</taxon>
        <taxon>Chelatococcaceae</taxon>
        <taxon>Chelatococcus</taxon>
    </lineage>
</organism>
<dbReference type="InterPro" id="IPR027469">
    <property type="entry name" value="Cation_efflux_TMD_sf"/>
</dbReference>
<keyword evidence="10" id="KW-1185">Reference proteome</keyword>
<sequence>MSAVDISTYTHDHNFLGRDHRRNEYRVWLVIALTASMMVVEIIAGTVYGSMALVADGWHMSTHAGAMLITALTYLYARRYADDRRFTFGTGKLGDLGGFASAVVLALIALLIGWESLMRLANPVEISFGQAIAVAVVGLVVNLVCAWLLRDDHSHHHHGHHHAHDHDHDHGHHEHARDNNLRAAYLHVLADALTSILAIVALLAGRSYGWLWADPLMGVVGALVIARWSWGLIRDSGGVLLDRIPDDENLPGEIREALETDTDRIADLHVWQVGPGHHAAIISVVSSAPREPSDYKSRLAEIHELSHITVEVERVIVTA</sequence>
<accession>A0A840BNG6</accession>
<evidence type="ECO:0000259" key="8">
    <source>
        <dbReference type="Pfam" id="PF01545"/>
    </source>
</evidence>
<evidence type="ECO:0000256" key="7">
    <source>
        <dbReference type="SAM" id="Phobius"/>
    </source>
</evidence>
<dbReference type="AlphaFoldDB" id="A0A840BNG6"/>
<name>A0A840BNG6_9HYPH</name>